<dbReference type="CDD" id="cd16461">
    <property type="entry name" value="RING-H2_EL5-like"/>
    <property type="match status" value="1"/>
</dbReference>
<dbReference type="Pfam" id="PF13639">
    <property type="entry name" value="zf-RING_2"/>
    <property type="match status" value="1"/>
</dbReference>
<keyword evidence="19" id="KW-1185">Reference proteome</keyword>
<dbReference type="OrthoDB" id="8062037at2759"/>
<evidence type="ECO:0000256" key="16">
    <source>
        <dbReference type="SAM" id="Phobius"/>
    </source>
</evidence>
<comment type="caution">
    <text evidence="18">The sequence shown here is derived from an EMBL/GenBank/DDBJ whole genome shotgun (WGS) entry which is preliminary data.</text>
</comment>
<gene>
    <name evidence="18" type="ORF">PHJA_002483900</name>
</gene>
<keyword evidence="5" id="KW-0808">Transferase</keyword>
<evidence type="ECO:0000256" key="6">
    <source>
        <dbReference type="ARBA" id="ARBA00022692"/>
    </source>
</evidence>
<evidence type="ECO:0000256" key="7">
    <source>
        <dbReference type="ARBA" id="ARBA00022723"/>
    </source>
</evidence>
<evidence type="ECO:0000256" key="11">
    <source>
        <dbReference type="ARBA" id="ARBA00022989"/>
    </source>
</evidence>
<evidence type="ECO:0000256" key="4">
    <source>
        <dbReference type="ARBA" id="ARBA00012483"/>
    </source>
</evidence>
<feature type="region of interest" description="Disordered" evidence="15">
    <location>
        <begin position="220"/>
        <end position="246"/>
    </location>
</feature>
<keyword evidence="12 16" id="KW-0472">Membrane</keyword>
<keyword evidence="6 16" id="KW-0812">Transmembrane</keyword>
<dbReference type="InterPro" id="IPR001841">
    <property type="entry name" value="Znf_RING"/>
</dbReference>
<evidence type="ECO:0000313" key="18">
    <source>
        <dbReference type="EMBL" id="GFQ03401.1"/>
    </source>
</evidence>
<evidence type="ECO:0000256" key="12">
    <source>
        <dbReference type="ARBA" id="ARBA00023136"/>
    </source>
</evidence>
<protein>
    <recommendedName>
        <fullName evidence="4">RING-type E3 ubiquitin transferase</fullName>
        <ecNumber evidence="4">2.3.2.27</ecNumber>
    </recommendedName>
</protein>
<evidence type="ECO:0000256" key="15">
    <source>
        <dbReference type="SAM" id="MobiDB-lite"/>
    </source>
</evidence>
<dbReference type="FunFam" id="3.30.40.10:FF:000187">
    <property type="entry name" value="E3 ubiquitin-protein ligase ATL6"/>
    <property type="match status" value="1"/>
</dbReference>
<dbReference type="PANTHER" id="PTHR46913">
    <property type="entry name" value="RING-H2 FINGER PROTEIN ATL16"/>
    <property type="match status" value="1"/>
</dbReference>
<dbReference type="GO" id="GO:0016020">
    <property type="term" value="C:membrane"/>
    <property type="evidence" value="ECO:0007669"/>
    <property type="project" value="UniProtKB-SubCell"/>
</dbReference>
<evidence type="ECO:0000256" key="3">
    <source>
        <dbReference type="ARBA" id="ARBA00004906"/>
    </source>
</evidence>
<evidence type="ECO:0000256" key="14">
    <source>
        <dbReference type="PROSITE-ProRule" id="PRU00175"/>
    </source>
</evidence>
<organism evidence="18 19">
    <name type="scientific">Phtheirospermum japonicum</name>
    <dbReference type="NCBI Taxonomy" id="374723"/>
    <lineage>
        <taxon>Eukaryota</taxon>
        <taxon>Viridiplantae</taxon>
        <taxon>Streptophyta</taxon>
        <taxon>Embryophyta</taxon>
        <taxon>Tracheophyta</taxon>
        <taxon>Spermatophyta</taxon>
        <taxon>Magnoliopsida</taxon>
        <taxon>eudicotyledons</taxon>
        <taxon>Gunneridae</taxon>
        <taxon>Pentapetalae</taxon>
        <taxon>asterids</taxon>
        <taxon>lamiids</taxon>
        <taxon>Lamiales</taxon>
        <taxon>Orobanchaceae</taxon>
        <taxon>Orobanchaceae incertae sedis</taxon>
        <taxon>Phtheirospermum</taxon>
    </lineage>
</organism>
<dbReference type="InterPro" id="IPR044600">
    <property type="entry name" value="ATL1/ATL16-like"/>
</dbReference>
<dbReference type="EMBL" id="BMAC01000825">
    <property type="protein sequence ID" value="GFQ03401.1"/>
    <property type="molecule type" value="Genomic_DNA"/>
</dbReference>
<keyword evidence="10" id="KW-0862">Zinc</keyword>
<evidence type="ECO:0000256" key="5">
    <source>
        <dbReference type="ARBA" id="ARBA00022679"/>
    </source>
</evidence>
<dbReference type="EC" id="2.3.2.27" evidence="4"/>
<dbReference type="GO" id="GO:0008270">
    <property type="term" value="F:zinc ion binding"/>
    <property type="evidence" value="ECO:0007669"/>
    <property type="project" value="UniProtKB-KW"/>
</dbReference>
<proteinExistence type="inferred from homology"/>
<accession>A0A830CU52</accession>
<dbReference type="AlphaFoldDB" id="A0A830CU52"/>
<feature type="region of interest" description="Disordered" evidence="15">
    <location>
        <begin position="136"/>
        <end position="206"/>
    </location>
</feature>
<reference evidence="18" key="1">
    <citation type="submission" date="2020-07" db="EMBL/GenBank/DDBJ databases">
        <title>Ethylene signaling mediates host invasion by parasitic plants.</title>
        <authorList>
            <person name="Yoshida S."/>
        </authorList>
    </citation>
    <scope>NUCLEOTIDE SEQUENCE</scope>
    <source>
        <strain evidence="18">Okayama</strain>
    </source>
</reference>
<dbReference type="PANTHER" id="PTHR46913:SF1">
    <property type="entry name" value="RING-H2 FINGER PROTEIN ATL16"/>
    <property type="match status" value="1"/>
</dbReference>
<evidence type="ECO:0000256" key="10">
    <source>
        <dbReference type="ARBA" id="ARBA00022833"/>
    </source>
</evidence>
<feature type="compositionally biased region" description="Low complexity" evidence="15">
    <location>
        <begin position="225"/>
        <end position="239"/>
    </location>
</feature>
<dbReference type="SUPFAM" id="SSF57850">
    <property type="entry name" value="RING/U-box"/>
    <property type="match status" value="1"/>
</dbReference>
<keyword evidence="7" id="KW-0479">Metal-binding</keyword>
<feature type="transmembrane region" description="Helical" evidence="16">
    <location>
        <begin position="6"/>
        <end position="27"/>
    </location>
</feature>
<evidence type="ECO:0000256" key="1">
    <source>
        <dbReference type="ARBA" id="ARBA00000900"/>
    </source>
</evidence>
<comment type="catalytic activity">
    <reaction evidence="1">
        <text>S-ubiquitinyl-[E2 ubiquitin-conjugating enzyme]-L-cysteine + [acceptor protein]-L-lysine = [E2 ubiquitin-conjugating enzyme]-L-cysteine + N(6)-ubiquitinyl-[acceptor protein]-L-lysine.</text>
        <dbReference type="EC" id="2.3.2.27"/>
    </reaction>
</comment>
<evidence type="ECO:0000256" key="8">
    <source>
        <dbReference type="ARBA" id="ARBA00022771"/>
    </source>
</evidence>
<keyword evidence="8 14" id="KW-0863">Zinc-finger</keyword>
<evidence type="ECO:0000313" key="19">
    <source>
        <dbReference type="Proteomes" id="UP000653305"/>
    </source>
</evidence>
<comment type="pathway">
    <text evidence="3">Protein modification; protein ubiquitination.</text>
</comment>
<feature type="compositionally biased region" description="Low complexity" evidence="15">
    <location>
        <begin position="149"/>
        <end position="162"/>
    </location>
</feature>
<comment type="similarity">
    <text evidence="13">Belongs to the RING-type zinc finger family. ATL subfamily.</text>
</comment>
<evidence type="ECO:0000256" key="9">
    <source>
        <dbReference type="ARBA" id="ARBA00022786"/>
    </source>
</evidence>
<feature type="domain" description="RING-type" evidence="17">
    <location>
        <begin position="81"/>
        <end position="123"/>
    </location>
</feature>
<keyword evidence="11 16" id="KW-1133">Transmembrane helix</keyword>
<dbReference type="InterPro" id="IPR013083">
    <property type="entry name" value="Znf_RING/FYVE/PHD"/>
</dbReference>
<keyword evidence="9" id="KW-0833">Ubl conjugation pathway</keyword>
<dbReference type="Gene3D" id="3.30.40.10">
    <property type="entry name" value="Zinc/RING finger domain, C3HC4 (zinc finger)"/>
    <property type="match status" value="1"/>
</dbReference>
<dbReference type="GO" id="GO:0061630">
    <property type="term" value="F:ubiquitin protein ligase activity"/>
    <property type="evidence" value="ECO:0007669"/>
    <property type="project" value="UniProtKB-EC"/>
</dbReference>
<dbReference type="SMART" id="SM00184">
    <property type="entry name" value="RING"/>
    <property type="match status" value="1"/>
</dbReference>
<evidence type="ECO:0000259" key="17">
    <source>
        <dbReference type="PROSITE" id="PS50089"/>
    </source>
</evidence>
<dbReference type="Proteomes" id="UP000653305">
    <property type="component" value="Unassembled WGS sequence"/>
</dbReference>
<feature type="compositionally biased region" description="Basic and acidic residues" evidence="15">
    <location>
        <begin position="136"/>
        <end position="148"/>
    </location>
</feature>
<dbReference type="GO" id="GO:0016567">
    <property type="term" value="P:protein ubiquitination"/>
    <property type="evidence" value="ECO:0007669"/>
    <property type="project" value="InterPro"/>
</dbReference>
<comment type="subcellular location">
    <subcellularLocation>
        <location evidence="2">Membrane</location>
        <topology evidence="2">Single-pass membrane protein</topology>
    </subcellularLocation>
</comment>
<evidence type="ECO:0000256" key="13">
    <source>
        <dbReference type="ARBA" id="ARBA00024209"/>
    </source>
</evidence>
<name>A0A830CU52_9LAMI</name>
<dbReference type="PROSITE" id="PS50089">
    <property type="entry name" value="ZF_RING_2"/>
    <property type="match status" value="1"/>
</dbReference>
<sequence>MLSAIVVLFAVVVFLVGLHLYARWYVVRLRRRQLERRRGQRRVSRTVAADRGLDRAVLNSLPVFLHSPKPDLAPAPAPLECAVCISEFEEKEIVRLLPKCGHSFHIECIDMWFRSHSTCPLCRSPVEQVLHRRLEPASKQLEPEEKPNGVEPGSSSGSVSGRSGDGDTTPLGGRRKGLEPAGVMIEVPPWRAEPENDSTQNSPAGRLLSFKRILSMGRWSPATTSGASELDLESGSSESSRVRTPR</sequence>
<evidence type="ECO:0000256" key="2">
    <source>
        <dbReference type="ARBA" id="ARBA00004167"/>
    </source>
</evidence>